<evidence type="ECO:0000313" key="3">
    <source>
        <dbReference type="Proteomes" id="UP000008983"/>
    </source>
</evidence>
<name>G0QTK6_ICHMU</name>
<organism evidence="2 3">
    <name type="scientific">Ichthyophthirius multifiliis</name>
    <name type="common">White spot disease agent</name>
    <name type="synonym">Ich</name>
    <dbReference type="NCBI Taxonomy" id="5932"/>
    <lineage>
        <taxon>Eukaryota</taxon>
        <taxon>Sar</taxon>
        <taxon>Alveolata</taxon>
        <taxon>Ciliophora</taxon>
        <taxon>Intramacronucleata</taxon>
        <taxon>Oligohymenophorea</taxon>
        <taxon>Hymenostomatida</taxon>
        <taxon>Ophryoglenina</taxon>
        <taxon>Ichthyophthirius</taxon>
    </lineage>
</organism>
<keyword evidence="1" id="KW-0472">Membrane</keyword>
<dbReference type="GeneID" id="14907596"/>
<evidence type="ECO:0000313" key="2">
    <source>
        <dbReference type="EMBL" id="EGR31457.1"/>
    </source>
</evidence>
<dbReference type="Proteomes" id="UP000008983">
    <property type="component" value="Unassembled WGS sequence"/>
</dbReference>
<keyword evidence="1" id="KW-1133">Transmembrane helix</keyword>
<keyword evidence="1" id="KW-0812">Transmembrane</keyword>
<gene>
    <name evidence="2" type="ORF">IMG5_109060</name>
</gene>
<dbReference type="Gene3D" id="1.10.600.10">
    <property type="entry name" value="Farnesyl Diphosphate Synthase"/>
    <property type="match status" value="1"/>
</dbReference>
<dbReference type="AlphaFoldDB" id="G0QTK6"/>
<dbReference type="EMBL" id="GL983859">
    <property type="protein sequence ID" value="EGR31457.1"/>
    <property type="molecule type" value="Genomic_DNA"/>
</dbReference>
<evidence type="ECO:0000256" key="1">
    <source>
        <dbReference type="SAM" id="Phobius"/>
    </source>
</evidence>
<protein>
    <submittedName>
        <fullName evidence="2">Uncharacterized protein</fullName>
    </submittedName>
</protein>
<feature type="transmembrane region" description="Helical" evidence="1">
    <location>
        <begin position="48"/>
        <end position="69"/>
    </location>
</feature>
<dbReference type="eggNOG" id="ENOG502T177">
    <property type="taxonomic scope" value="Eukaryota"/>
</dbReference>
<dbReference type="InParanoid" id="G0QTK6"/>
<reference evidence="2 3" key="1">
    <citation type="submission" date="2011-07" db="EMBL/GenBank/DDBJ databases">
        <authorList>
            <person name="Coyne R."/>
            <person name="Brami D."/>
            <person name="Johnson J."/>
            <person name="Hostetler J."/>
            <person name="Hannick L."/>
            <person name="Clark T."/>
            <person name="Cassidy-Hanley D."/>
            <person name="Inman J."/>
        </authorList>
    </citation>
    <scope>NUCLEOTIDE SEQUENCE [LARGE SCALE GENOMIC DNA]</scope>
    <source>
        <strain evidence="2 3">G5</strain>
    </source>
</reference>
<dbReference type="RefSeq" id="XP_004034943.1">
    <property type="nucleotide sequence ID" value="XM_004034895.1"/>
</dbReference>
<dbReference type="OrthoDB" id="286327at2759"/>
<dbReference type="InterPro" id="IPR008949">
    <property type="entry name" value="Isoprenoid_synthase_dom_sf"/>
</dbReference>
<keyword evidence="3" id="KW-1185">Reference proteome</keyword>
<proteinExistence type="predicted"/>
<accession>G0QTK6</accession>
<sequence>MHVHQGYYIVYQDILKSSNMQQQQFNYQSQQQTNKIYNIVKNQQTQLYVLKILIQLFIFTLHYQVILFLQKKQNKIFEQDFTNMLSYQNFILRLFLQKVLSNKKLILSGDFFHVKASYLSSRLGYLEIPKYFSLIEENISKGMIIQEKLNQKMIEKQKVYANEIHQMIILRDTSLISYSLKCLGIIIHKDQQFQQDLFDAGVILGKLISLKNYMDNKDNIFLPWVNQVEDNQNVFNFGELQEQLMIQLRTQLFKLGISETKITEFIQIL</sequence>